<evidence type="ECO:0000313" key="6">
    <source>
        <dbReference type="EMBL" id="PZR03865.1"/>
    </source>
</evidence>
<evidence type="ECO:0000313" key="7">
    <source>
        <dbReference type="Proteomes" id="UP000249061"/>
    </source>
</evidence>
<name>A0A2W5SX17_9BACT</name>
<dbReference type="GO" id="GO:0016020">
    <property type="term" value="C:membrane"/>
    <property type="evidence" value="ECO:0007669"/>
    <property type="project" value="UniProtKB-SubCell"/>
</dbReference>
<organism evidence="6 7">
    <name type="scientific">Archangium gephyra</name>
    <dbReference type="NCBI Taxonomy" id="48"/>
    <lineage>
        <taxon>Bacteria</taxon>
        <taxon>Pseudomonadati</taxon>
        <taxon>Myxococcota</taxon>
        <taxon>Myxococcia</taxon>
        <taxon>Myxococcales</taxon>
        <taxon>Cystobacterineae</taxon>
        <taxon>Archangiaceae</taxon>
        <taxon>Archangium</taxon>
    </lineage>
</organism>
<feature type="transmembrane region" description="Helical" evidence="5">
    <location>
        <begin position="102"/>
        <end position="122"/>
    </location>
</feature>
<feature type="transmembrane region" description="Helical" evidence="5">
    <location>
        <begin position="76"/>
        <end position="96"/>
    </location>
</feature>
<evidence type="ECO:0000256" key="4">
    <source>
        <dbReference type="ARBA" id="ARBA00023136"/>
    </source>
</evidence>
<gene>
    <name evidence="6" type="ORF">DI536_35295</name>
</gene>
<dbReference type="AlphaFoldDB" id="A0A2W5SX17"/>
<evidence type="ECO:0000256" key="2">
    <source>
        <dbReference type="ARBA" id="ARBA00022692"/>
    </source>
</evidence>
<dbReference type="EMBL" id="QFQP01000069">
    <property type="protein sequence ID" value="PZR03865.1"/>
    <property type="molecule type" value="Genomic_DNA"/>
</dbReference>
<keyword evidence="4 5" id="KW-0472">Membrane</keyword>
<accession>A0A2W5SX17</accession>
<dbReference type="Proteomes" id="UP000249061">
    <property type="component" value="Unassembled WGS sequence"/>
</dbReference>
<keyword evidence="2 5" id="KW-0812">Transmembrane</keyword>
<evidence type="ECO:0008006" key="8">
    <source>
        <dbReference type="Google" id="ProtNLM"/>
    </source>
</evidence>
<evidence type="ECO:0000256" key="1">
    <source>
        <dbReference type="ARBA" id="ARBA00004141"/>
    </source>
</evidence>
<evidence type="ECO:0000256" key="5">
    <source>
        <dbReference type="SAM" id="Phobius"/>
    </source>
</evidence>
<evidence type="ECO:0000256" key="3">
    <source>
        <dbReference type="ARBA" id="ARBA00022989"/>
    </source>
</evidence>
<reference evidence="6 7" key="1">
    <citation type="submission" date="2017-08" db="EMBL/GenBank/DDBJ databases">
        <title>Infants hospitalized years apart are colonized by the same room-sourced microbial strains.</title>
        <authorList>
            <person name="Brooks B."/>
            <person name="Olm M.R."/>
            <person name="Firek B.A."/>
            <person name="Baker R."/>
            <person name="Thomas B.C."/>
            <person name="Morowitz M.J."/>
            <person name="Banfield J.F."/>
        </authorList>
    </citation>
    <scope>NUCLEOTIDE SEQUENCE [LARGE SCALE GENOMIC DNA]</scope>
    <source>
        <strain evidence="6">S2_003_000_R2_14</strain>
    </source>
</reference>
<sequence length="124" mass="13417">MNKGLNIGLWISQALLAVTFIGTAFWKVLTPVEQLSKLIPWTGEFPPSFVFFIAAVDLLGGVGVILPTLLKIKPKVAVLAALGCAALMLSAIVFHFSRGEGAVTPFNFCMMGLALFVAWGRWKH</sequence>
<comment type="subcellular location">
    <subcellularLocation>
        <location evidence="1">Membrane</location>
        <topology evidence="1">Multi-pass membrane protein</topology>
    </subcellularLocation>
</comment>
<comment type="caution">
    <text evidence="6">The sequence shown here is derived from an EMBL/GenBank/DDBJ whole genome shotgun (WGS) entry which is preliminary data.</text>
</comment>
<dbReference type="InterPro" id="IPR032808">
    <property type="entry name" value="DoxX"/>
</dbReference>
<dbReference type="Pfam" id="PF13564">
    <property type="entry name" value="DoxX_2"/>
    <property type="match status" value="1"/>
</dbReference>
<feature type="transmembrane region" description="Helical" evidence="5">
    <location>
        <begin position="49"/>
        <end position="69"/>
    </location>
</feature>
<keyword evidence="3 5" id="KW-1133">Transmembrane helix</keyword>
<feature type="transmembrane region" description="Helical" evidence="5">
    <location>
        <begin position="7"/>
        <end position="29"/>
    </location>
</feature>
<protein>
    <recommendedName>
        <fullName evidence="8">DoxX family protein</fullName>
    </recommendedName>
</protein>
<proteinExistence type="predicted"/>